<protein>
    <submittedName>
        <fullName evidence="2">Uncharacterized protein</fullName>
    </submittedName>
</protein>
<dbReference type="PANTHER" id="PTHR33240">
    <property type="entry name" value="OS08G0508500 PROTEIN"/>
    <property type="match status" value="1"/>
</dbReference>
<gene>
    <name evidence="2" type="ORF">TIFTF001_015432</name>
</gene>
<reference evidence="2" key="1">
    <citation type="submission" date="2023-07" db="EMBL/GenBank/DDBJ databases">
        <title>draft genome sequence of fig (Ficus carica).</title>
        <authorList>
            <person name="Takahashi T."/>
            <person name="Nishimura K."/>
        </authorList>
    </citation>
    <scope>NUCLEOTIDE SEQUENCE</scope>
</reference>
<comment type="caution">
    <text evidence="2">The sequence shown here is derived from an EMBL/GenBank/DDBJ whole genome shotgun (WGS) entry which is preliminary data.</text>
</comment>
<dbReference type="CDD" id="cd00303">
    <property type="entry name" value="retropepsin_like"/>
    <property type="match status" value="1"/>
</dbReference>
<keyword evidence="3" id="KW-1185">Reference proteome</keyword>
<dbReference type="AlphaFoldDB" id="A0AA88A4H0"/>
<organism evidence="2 3">
    <name type="scientific">Ficus carica</name>
    <name type="common">Common fig</name>
    <dbReference type="NCBI Taxonomy" id="3494"/>
    <lineage>
        <taxon>Eukaryota</taxon>
        <taxon>Viridiplantae</taxon>
        <taxon>Streptophyta</taxon>
        <taxon>Embryophyta</taxon>
        <taxon>Tracheophyta</taxon>
        <taxon>Spermatophyta</taxon>
        <taxon>Magnoliopsida</taxon>
        <taxon>eudicotyledons</taxon>
        <taxon>Gunneridae</taxon>
        <taxon>Pentapetalae</taxon>
        <taxon>rosids</taxon>
        <taxon>fabids</taxon>
        <taxon>Rosales</taxon>
        <taxon>Moraceae</taxon>
        <taxon>Ficeae</taxon>
        <taxon>Ficus</taxon>
    </lineage>
</organism>
<dbReference type="PANTHER" id="PTHR33240:SF15">
    <property type="entry name" value="GAG-PRO-LIKE PROTEIN"/>
    <property type="match status" value="1"/>
</dbReference>
<proteinExistence type="predicted"/>
<feature type="region of interest" description="Disordered" evidence="1">
    <location>
        <begin position="1"/>
        <end position="72"/>
    </location>
</feature>
<dbReference type="Proteomes" id="UP001187192">
    <property type="component" value="Unassembled WGS sequence"/>
</dbReference>
<dbReference type="EMBL" id="BTGU01000022">
    <property type="protein sequence ID" value="GMN46247.1"/>
    <property type="molecule type" value="Genomic_DNA"/>
</dbReference>
<name>A0AA88A4H0_FICCA</name>
<accession>A0AA88A4H0</accession>
<evidence type="ECO:0000313" key="2">
    <source>
        <dbReference type="EMBL" id="GMN46247.1"/>
    </source>
</evidence>
<feature type="compositionally biased region" description="Polar residues" evidence="1">
    <location>
        <begin position="40"/>
        <end position="66"/>
    </location>
</feature>
<sequence>MKVPSIHSLCRHDGTRAEPNLWQGTASRPTTDQDRPYPSESEQVITPTSAANRTGQLRQQTGTSDRTNAEEPEHIVHTIFGGTATGDMTSSRRSYARSARQVAHEEYINITEHIAKNSHQDSVPDDEANKLLHPHYDALVREIKITDNIVRCVLIDNGCSTDILLMDAFTRLKIDGAVLTPIQTLLYGFVGEFVRAIGIICLSITIDDEPEKATRMVEFLVVDKPTVDNAMLERPTPNVLNAVVSTYHLAVKFPTPNGVGIFR</sequence>
<evidence type="ECO:0000313" key="3">
    <source>
        <dbReference type="Proteomes" id="UP001187192"/>
    </source>
</evidence>
<evidence type="ECO:0000256" key="1">
    <source>
        <dbReference type="SAM" id="MobiDB-lite"/>
    </source>
</evidence>